<protein>
    <submittedName>
        <fullName evidence="1">Uncharacterized protein</fullName>
    </submittedName>
</protein>
<gene>
    <name evidence="1" type="ORF">RDB_LOCUS21383</name>
</gene>
<dbReference type="AlphaFoldDB" id="A0A8H2WIM1"/>
<dbReference type="Proteomes" id="UP000663826">
    <property type="component" value="Unassembled WGS sequence"/>
</dbReference>
<dbReference type="EMBL" id="CAJMWQ010000793">
    <property type="protein sequence ID" value="CAE6382041.1"/>
    <property type="molecule type" value="Genomic_DNA"/>
</dbReference>
<proteinExistence type="predicted"/>
<sequence length="289" mass="32198">MLLNDRIEIKAVHQFNYPVSGLRETKKIHIPPKLPADIPEELHNVIGPPTDKQMKAVHHALQCVEDRSNVTKRAVPELFDADLNMRLSQHLFDLQLARYIQYSAHPTSTDQSMRPSVGGGLNLGYPPEEETLPCPPKTGTSEGLRAGFERMEQAVKELHETMKGAKDILECVNRVLVSTQRSQTMVGSFDQKTQSTIHVNPVNKEGVLATVSATAYGRFVTNVPQGLRSASAPLLLERYLKFFEIGSDLVQGEDNPVLINGTEDKATRLLFEYIGIGYNGAQYYRGNKN</sequence>
<evidence type="ECO:0000313" key="1">
    <source>
        <dbReference type="EMBL" id="CAE6382041.1"/>
    </source>
</evidence>
<evidence type="ECO:0000313" key="2">
    <source>
        <dbReference type="Proteomes" id="UP000663826"/>
    </source>
</evidence>
<name>A0A8H2WIM1_9AGAM</name>
<reference evidence="1" key="1">
    <citation type="submission" date="2021-01" db="EMBL/GenBank/DDBJ databases">
        <authorList>
            <person name="Kaushik A."/>
        </authorList>
    </citation>
    <scope>NUCLEOTIDE SEQUENCE</scope>
    <source>
        <strain evidence="1">AG1-1B</strain>
    </source>
</reference>
<comment type="caution">
    <text evidence="1">The sequence shown here is derived from an EMBL/GenBank/DDBJ whole genome shotgun (WGS) entry which is preliminary data.</text>
</comment>
<organism evidence="1 2">
    <name type="scientific">Rhizoctonia solani</name>
    <dbReference type="NCBI Taxonomy" id="456999"/>
    <lineage>
        <taxon>Eukaryota</taxon>
        <taxon>Fungi</taxon>
        <taxon>Dikarya</taxon>
        <taxon>Basidiomycota</taxon>
        <taxon>Agaricomycotina</taxon>
        <taxon>Agaricomycetes</taxon>
        <taxon>Cantharellales</taxon>
        <taxon>Ceratobasidiaceae</taxon>
        <taxon>Rhizoctonia</taxon>
    </lineage>
</organism>
<accession>A0A8H2WIM1</accession>